<reference evidence="1 2" key="1">
    <citation type="submission" date="2019-08" db="EMBL/GenBank/DDBJ databases">
        <title>In-depth cultivation of the pig gut microbiome towards novel bacterial diversity and tailored functional studies.</title>
        <authorList>
            <person name="Wylensek D."/>
            <person name="Hitch T.C.A."/>
            <person name="Clavel T."/>
        </authorList>
    </citation>
    <scope>NUCLEOTIDE SEQUENCE [LARGE SCALE GENOMIC DNA]</scope>
    <source>
        <strain evidence="1 2">LKV-178-WT-2A</strain>
    </source>
</reference>
<evidence type="ECO:0000313" key="2">
    <source>
        <dbReference type="Proteomes" id="UP000438914"/>
    </source>
</evidence>
<keyword evidence="2" id="KW-1185">Reference proteome</keyword>
<comment type="caution">
    <text evidence="1">The sequence shown here is derived from an EMBL/GenBank/DDBJ whole genome shotgun (WGS) entry which is preliminary data.</text>
</comment>
<dbReference type="EMBL" id="VUNG01000005">
    <property type="protein sequence ID" value="MST83807.1"/>
    <property type="molecule type" value="Genomic_DNA"/>
</dbReference>
<gene>
    <name evidence="1" type="ORF">FYJ73_03805</name>
</gene>
<dbReference type="Proteomes" id="UP000438914">
    <property type="component" value="Unassembled WGS sequence"/>
</dbReference>
<sequence>MTELIIQIEDKTILPSLKKVMRSIQGVKSIALKTTTPAISPTAQRLLKDLADYESYKKGWDNESAAPLSPIVIKSFKRLLEKSNEDDLKDWNIFPEKNGTMILENSKRQAQINLAEKEFSYFILADSGLKGEDHIKLSTSRLLKAIKAINHD</sequence>
<accession>A0A7K0KCZ3</accession>
<proteinExistence type="predicted"/>
<dbReference type="RefSeq" id="WP_154533386.1">
    <property type="nucleotide sequence ID" value="NZ_VUNG01000005.1"/>
</dbReference>
<dbReference type="AlphaFoldDB" id="A0A7K0KCZ3"/>
<evidence type="ECO:0000313" key="1">
    <source>
        <dbReference type="EMBL" id="MST83807.1"/>
    </source>
</evidence>
<name>A0A7K0KCZ3_9BACT</name>
<protein>
    <submittedName>
        <fullName evidence="1">Uncharacterized protein</fullName>
    </submittedName>
</protein>
<organism evidence="1 2">
    <name type="scientific">Hallella mizrahii</name>
    <dbReference type="NCBI Taxonomy" id="2606637"/>
    <lineage>
        <taxon>Bacteria</taxon>
        <taxon>Pseudomonadati</taxon>
        <taxon>Bacteroidota</taxon>
        <taxon>Bacteroidia</taxon>
        <taxon>Bacteroidales</taxon>
        <taxon>Prevotellaceae</taxon>
        <taxon>Hallella</taxon>
    </lineage>
</organism>